<dbReference type="GO" id="GO:0005886">
    <property type="term" value="C:plasma membrane"/>
    <property type="evidence" value="ECO:0007669"/>
    <property type="project" value="UniProtKB-SubCell"/>
</dbReference>
<comment type="caution">
    <text evidence="12">The sequence shown here is derived from an EMBL/GenBank/DDBJ whole genome shotgun (WGS) entry which is preliminary data.</text>
</comment>
<feature type="transmembrane region" description="Helical" evidence="9">
    <location>
        <begin position="375"/>
        <end position="393"/>
    </location>
</feature>
<keyword evidence="6 9" id="KW-1133">Transmembrane helix</keyword>
<feature type="transmembrane region" description="Helical" evidence="9">
    <location>
        <begin position="162"/>
        <end position="179"/>
    </location>
</feature>
<dbReference type="STRING" id="1157490.EL26_07100"/>
<evidence type="ECO:0000256" key="1">
    <source>
        <dbReference type="ARBA" id="ARBA00004651"/>
    </source>
</evidence>
<reference evidence="12 13" key="1">
    <citation type="journal article" date="2013" name="Int. J. Syst. Evol. Microbiol.">
        <title>Tumebacillus flagellatus sp. nov., an alpha-amylase/pullulanase-producing bacterium isolated from cassava wastewater.</title>
        <authorList>
            <person name="Wang Q."/>
            <person name="Xie N."/>
            <person name="Qin Y."/>
            <person name="Shen N."/>
            <person name="Zhu J."/>
            <person name="Mi H."/>
            <person name="Huang R."/>
        </authorList>
    </citation>
    <scope>NUCLEOTIDE SEQUENCE [LARGE SCALE GENOMIC DNA]</scope>
    <source>
        <strain evidence="12 13">GST4</strain>
    </source>
</reference>
<feature type="region of interest" description="Disordered" evidence="8">
    <location>
        <begin position="676"/>
        <end position="745"/>
    </location>
</feature>
<feature type="transmembrane region" description="Helical" evidence="9">
    <location>
        <begin position="84"/>
        <end position="108"/>
    </location>
</feature>
<feature type="compositionally biased region" description="Polar residues" evidence="8">
    <location>
        <begin position="315"/>
        <end position="324"/>
    </location>
</feature>
<dbReference type="Proteomes" id="UP000027931">
    <property type="component" value="Unassembled WGS sequence"/>
</dbReference>
<feature type="compositionally biased region" description="Polar residues" evidence="8">
    <location>
        <begin position="702"/>
        <end position="711"/>
    </location>
</feature>
<keyword evidence="3" id="KW-0328">Glycosyltransferase</keyword>
<evidence type="ECO:0000256" key="7">
    <source>
        <dbReference type="ARBA" id="ARBA00023136"/>
    </source>
</evidence>
<evidence type="ECO:0000259" key="11">
    <source>
        <dbReference type="Pfam" id="PF24878"/>
    </source>
</evidence>
<feature type="transmembrane region" description="Helical" evidence="9">
    <location>
        <begin position="488"/>
        <end position="509"/>
    </location>
</feature>
<dbReference type="OrthoDB" id="9810398at2"/>
<keyword evidence="2" id="KW-1003">Cell membrane</keyword>
<evidence type="ECO:0000256" key="9">
    <source>
        <dbReference type="SAM" id="Phobius"/>
    </source>
</evidence>
<gene>
    <name evidence="12" type="ORF">EL26_07100</name>
</gene>
<dbReference type="GO" id="GO:0009103">
    <property type="term" value="P:lipopolysaccharide biosynthetic process"/>
    <property type="evidence" value="ECO:0007669"/>
    <property type="project" value="UniProtKB-ARBA"/>
</dbReference>
<feature type="transmembrane region" description="Helical" evidence="9">
    <location>
        <begin position="210"/>
        <end position="228"/>
    </location>
</feature>
<dbReference type="eggNOG" id="COG1807">
    <property type="taxonomic scope" value="Bacteria"/>
</dbReference>
<evidence type="ECO:0000313" key="12">
    <source>
        <dbReference type="EMBL" id="KEO83949.1"/>
    </source>
</evidence>
<feature type="transmembrane region" description="Helical" evidence="9">
    <location>
        <begin position="405"/>
        <end position="423"/>
    </location>
</feature>
<evidence type="ECO:0000256" key="5">
    <source>
        <dbReference type="ARBA" id="ARBA00022692"/>
    </source>
</evidence>
<evidence type="ECO:0000256" key="6">
    <source>
        <dbReference type="ARBA" id="ARBA00022989"/>
    </source>
</evidence>
<feature type="compositionally biased region" description="Polar residues" evidence="8">
    <location>
        <begin position="297"/>
        <end position="306"/>
    </location>
</feature>
<organism evidence="12 13">
    <name type="scientific">Tumebacillus flagellatus</name>
    <dbReference type="NCBI Taxonomy" id="1157490"/>
    <lineage>
        <taxon>Bacteria</taxon>
        <taxon>Bacillati</taxon>
        <taxon>Bacillota</taxon>
        <taxon>Bacilli</taxon>
        <taxon>Bacillales</taxon>
        <taxon>Alicyclobacillaceae</taxon>
        <taxon>Tumebacillus</taxon>
    </lineage>
</organism>
<dbReference type="Pfam" id="PF13231">
    <property type="entry name" value="PMT_2"/>
    <property type="match status" value="1"/>
</dbReference>
<name>A0A074LS49_9BACL</name>
<dbReference type="PANTHER" id="PTHR33908">
    <property type="entry name" value="MANNOSYLTRANSFERASE YKCB-RELATED"/>
    <property type="match status" value="1"/>
</dbReference>
<dbReference type="InterPro" id="IPR056785">
    <property type="entry name" value="YkcA/B-like_C"/>
</dbReference>
<dbReference type="GO" id="GO:0016763">
    <property type="term" value="F:pentosyltransferase activity"/>
    <property type="evidence" value="ECO:0007669"/>
    <property type="project" value="TreeGrafter"/>
</dbReference>
<dbReference type="InterPro" id="IPR038731">
    <property type="entry name" value="RgtA/B/C-like"/>
</dbReference>
<feature type="transmembrane region" description="Helical" evidence="9">
    <location>
        <begin position="115"/>
        <end position="133"/>
    </location>
</feature>
<feature type="compositionally biased region" description="Gly residues" evidence="8">
    <location>
        <begin position="266"/>
        <end position="275"/>
    </location>
</feature>
<feature type="region of interest" description="Disordered" evidence="8">
    <location>
        <begin position="262"/>
        <end position="355"/>
    </location>
</feature>
<keyword evidence="13" id="KW-1185">Reference proteome</keyword>
<feature type="transmembrane region" description="Helical" evidence="9">
    <location>
        <begin position="521"/>
        <end position="540"/>
    </location>
</feature>
<evidence type="ECO:0000259" key="10">
    <source>
        <dbReference type="Pfam" id="PF13231"/>
    </source>
</evidence>
<dbReference type="Pfam" id="PF24878">
    <property type="entry name" value="YkcB_C"/>
    <property type="match status" value="1"/>
</dbReference>
<dbReference type="InterPro" id="IPR050297">
    <property type="entry name" value="LipidA_mod_glycosyltrf_83"/>
</dbReference>
<evidence type="ECO:0000256" key="2">
    <source>
        <dbReference type="ARBA" id="ARBA00022475"/>
    </source>
</evidence>
<evidence type="ECO:0000256" key="4">
    <source>
        <dbReference type="ARBA" id="ARBA00022679"/>
    </source>
</evidence>
<dbReference type="GO" id="GO:0010041">
    <property type="term" value="P:response to iron(III) ion"/>
    <property type="evidence" value="ECO:0007669"/>
    <property type="project" value="TreeGrafter"/>
</dbReference>
<evidence type="ECO:0000256" key="3">
    <source>
        <dbReference type="ARBA" id="ARBA00022676"/>
    </source>
</evidence>
<sequence length="745" mass="79784">MERFRTNWHKYALAAVMLAAAFLNFWELSREGLANTYYAAAVSSMLKSWHNFFFVSLDAKGFISIDKPPLGFWMQAISAKVFGFHGWALLLPQALAGVLSTGLLYVLVAKPFGRAAGVLAALALALTPIAVAISRNNSIDSQLVLVLLAAAWCLLRSIELKKLRWLVASAVLVGLGFNIKMMQAYMVLPAFLVLYAIAAKFNWKKKIIHLALAAVVLLGVSFSWALAVDAVPADQRPYVGSSSKNSVVDLILGYNGTDRWDNTGTRLGGGGGGNRSGRTDGNNQQNGMTPPDGVNSADGNGQQNGMTPPDGMNSADGNVQQGMTPPNGMQFPRNFEPGKNGMGGPGGMGGGPGGAGETGQAGVLRLFSTNLFGQISWLLPFALCAALALFWRPQEKFVWNERRQSALLWTLWLAPMLVFFSYASFFHRYYLVMLAPAIAALFGAGLTQMWNDLREKRGFHGWWLLASIAITAATTLVFLSNYTSTSQGVFYSVAILAVLACLGLIWLRLTRDLSPVKTGQSLVALVVLAALFTGPTAWALTPTLYGGQSTLPYAGPDLKRQSGGMGMGGGGMQGMPGGPGETTADSKLIDFLKKNYVEGSYLVGVSSAMQSDPIILETGLPVMTYGGFQGNDPALTPEKLQKLVNEGQIRYILIGGGGGAGGDSQSELTAWVKAHGTAVPESEWRSTRNNTIESNTNESNAKENNQTNSNFGERFNNRDGQAQRNFGPMGGMNQTLYDLKAGGSQ</sequence>
<keyword evidence="5 9" id="KW-0812">Transmembrane</keyword>
<accession>A0A074LS49</accession>
<dbReference type="AlphaFoldDB" id="A0A074LS49"/>
<feature type="transmembrane region" description="Helical" evidence="9">
    <location>
        <begin position="139"/>
        <end position="155"/>
    </location>
</feature>
<dbReference type="PANTHER" id="PTHR33908:SF3">
    <property type="entry name" value="UNDECAPRENYL PHOSPHATE-ALPHA-4-AMINO-4-DEOXY-L-ARABINOSE ARABINOSYL TRANSFERASE"/>
    <property type="match status" value="1"/>
</dbReference>
<comment type="subcellular location">
    <subcellularLocation>
        <location evidence="1">Cell membrane</location>
        <topology evidence="1">Multi-pass membrane protein</topology>
    </subcellularLocation>
</comment>
<keyword evidence="4" id="KW-0808">Transferase</keyword>
<feature type="domain" description="Putative mannosyltransferase YkcA/B-like C-terminal" evidence="11">
    <location>
        <begin position="588"/>
        <end position="675"/>
    </location>
</feature>
<feature type="domain" description="Glycosyltransferase RgtA/B/C/D-like" evidence="10">
    <location>
        <begin position="66"/>
        <end position="224"/>
    </location>
</feature>
<feature type="transmembrane region" description="Helical" evidence="9">
    <location>
        <begin position="462"/>
        <end position="482"/>
    </location>
</feature>
<feature type="compositionally biased region" description="Gly residues" evidence="8">
    <location>
        <begin position="340"/>
        <end position="355"/>
    </location>
</feature>
<dbReference type="EMBL" id="JMIR01000007">
    <property type="protein sequence ID" value="KEO83949.1"/>
    <property type="molecule type" value="Genomic_DNA"/>
</dbReference>
<keyword evidence="7 9" id="KW-0472">Membrane</keyword>
<feature type="transmembrane region" description="Helical" evidence="9">
    <location>
        <begin position="429"/>
        <end position="450"/>
    </location>
</feature>
<proteinExistence type="predicted"/>
<evidence type="ECO:0000313" key="13">
    <source>
        <dbReference type="Proteomes" id="UP000027931"/>
    </source>
</evidence>
<feature type="compositionally biased region" description="Low complexity" evidence="8">
    <location>
        <begin position="687"/>
        <end position="699"/>
    </location>
</feature>
<evidence type="ECO:0000256" key="8">
    <source>
        <dbReference type="SAM" id="MobiDB-lite"/>
    </source>
</evidence>
<dbReference type="RefSeq" id="WP_052036086.1">
    <property type="nucleotide sequence ID" value="NZ_JMIR01000007.1"/>
</dbReference>
<protein>
    <submittedName>
        <fullName evidence="12">Uncharacterized protein</fullName>
    </submittedName>
</protein>